<dbReference type="PANTHER" id="PTHR37423">
    <property type="entry name" value="SOLUBLE LYTIC MUREIN TRANSGLYCOSYLASE-RELATED"/>
    <property type="match status" value="1"/>
</dbReference>
<dbReference type="PANTHER" id="PTHR37423:SF2">
    <property type="entry name" value="MEMBRANE-BOUND LYTIC MUREIN TRANSGLYCOSYLASE C"/>
    <property type="match status" value="1"/>
</dbReference>
<dbReference type="Gene3D" id="1.10.530.10">
    <property type="match status" value="1"/>
</dbReference>
<evidence type="ECO:0000313" key="4">
    <source>
        <dbReference type="Proteomes" id="UP000295611"/>
    </source>
</evidence>
<dbReference type="CDD" id="cd00118">
    <property type="entry name" value="LysM"/>
    <property type="match status" value="1"/>
</dbReference>
<dbReference type="SMART" id="SM00257">
    <property type="entry name" value="LysM"/>
    <property type="match status" value="2"/>
</dbReference>
<gene>
    <name evidence="3" type="ORF">DFP86_109175</name>
</gene>
<dbReference type="SUPFAM" id="SSF53955">
    <property type="entry name" value="Lysozyme-like"/>
    <property type="match status" value="1"/>
</dbReference>
<dbReference type="InterPro" id="IPR008258">
    <property type="entry name" value="Transglycosylase_SLT_dom_1"/>
</dbReference>
<comment type="similarity">
    <text evidence="1">Belongs to the transglycosylase Slt family.</text>
</comment>
<dbReference type="EMBL" id="SNZP01000009">
    <property type="protein sequence ID" value="TDR77928.1"/>
    <property type="molecule type" value="Genomic_DNA"/>
</dbReference>
<proteinExistence type="inferred from homology"/>
<dbReference type="Pfam" id="PF01464">
    <property type="entry name" value="SLT"/>
    <property type="match status" value="1"/>
</dbReference>
<dbReference type="CDD" id="cd16894">
    <property type="entry name" value="MltD-like"/>
    <property type="match status" value="1"/>
</dbReference>
<dbReference type="AlphaFoldDB" id="A0A4R7B2G2"/>
<name>A0A4R7B2G2_9NEIS</name>
<dbReference type="GO" id="GO:0000270">
    <property type="term" value="P:peptidoglycan metabolic process"/>
    <property type="evidence" value="ECO:0007669"/>
    <property type="project" value="InterPro"/>
</dbReference>
<organism evidence="3 4">
    <name type="scientific">Paludibacterium purpuratum</name>
    <dbReference type="NCBI Taxonomy" id="1144873"/>
    <lineage>
        <taxon>Bacteria</taxon>
        <taxon>Pseudomonadati</taxon>
        <taxon>Pseudomonadota</taxon>
        <taxon>Betaproteobacteria</taxon>
        <taxon>Neisseriales</taxon>
        <taxon>Chromobacteriaceae</taxon>
        <taxon>Paludibacterium</taxon>
    </lineage>
</organism>
<evidence type="ECO:0000259" key="2">
    <source>
        <dbReference type="PROSITE" id="PS51782"/>
    </source>
</evidence>
<evidence type="ECO:0000256" key="1">
    <source>
        <dbReference type="ARBA" id="ARBA00007734"/>
    </source>
</evidence>
<dbReference type="SUPFAM" id="SSF54106">
    <property type="entry name" value="LysM domain"/>
    <property type="match status" value="1"/>
</dbReference>
<reference evidence="3 4" key="1">
    <citation type="submission" date="2019-03" db="EMBL/GenBank/DDBJ databases">
        <title>Genomic Encyclopedia of Type Strains, Phase III (KMG-III): the genomes of soil and plant-associated and newly described type strains.</title>
        <authorList>
            <person name="Whitman W."/>
        </authorList>
    </citation>
    <scope>NUCLEOTIDE SEQUENCE [LARGE SCALE GENOMIC DNA]</scope>
    <source>
        <strain evidence="3 4">CECT 8976</strain>
    </source>
</reference>
<dbReference type="RefSeq" id="WP_243729386.1">
    <property type="nucleotide sequence ID" value="NZ_SNZP01000009.1"/>
</dbReference>
<protein>
    <submittedName>
        <fullName evidence="3">Membrane-bound lytic murein transglycosylase D</fullName>
    </submittedName>
</protein>
<dbReference type="PROSITE" id="PS51782">
    <property type="entry name" value="LYSM"/>
    <property type="match status" value="1"/>
</dbReference>
<sequence>MLFAASGAAKAADGILSFAASANQGLAAGLDMMLQNASQLRNGDNVWERLRQGFQMSSVNDELVQRQTRYYASHPDAFRRTLNRGNKYLFYILSEVERRGMPTEIALLPMVESAFIPTATSPVGAAGLWQFMPTTGRQYGLEQTWWYDGRRDVTAATTAALDYLQTLYTQFGDWSLALAAYNWGEGNVARSIARTQAAGLPATYENVRMPAETRSYVPKLLAIRNLLADPDSFGVRLDKFPNKPYFVAVTPGRHMDIALAARLAGISVGEFMELNPGFNLPVYAYKAGRQMLLPTKSVDRFQANLATWTKPLLTWQVYTPSGDESVANVAGRTGMSSAQLLTVNHLSGGTLPAGRPILVAMKNGVDDIKPLTVADTQVALADQTNGTPASVESAAAVKAPAPATPAIQVASNTAAPAIQVAGNTAAPTPPATVDPIAALAVEPIQLASNDAAAKPAAPVAIKVAMADPVPQMAQASATQHTVVAGDTLYNIARRYSLSVAELKQLNGLIGNNVRIGQTLLLKPRATQQVSDASGS</sequence>
<dbReference type="InterPro" id="IPR036779">
    <property type="entry name" value="LysM_dom_sf"/>
</dbReference>
<accession>A0A4R7B2G2</accession>
<dbReference type="GO" id="GO:0016020">
    <property type="term" value="C:membrane"/>
    <property type="evidence" value="ECO:0007669"/>
    <property type="project" value="InterPro"/>
</dbReference>
<keyword evidence="4" id="KW-1185">Reference proteome</keyword>
<dbReference type="InterPro" id="IPR018392">
    <property type="entry name" value="LysM"/>
</dbReference>
<dbReference type="PROSITE" id="PS00922">
    <property type="entry name" value="TRANSGLYCOSYLASE"/>
    <property type="match status" value="1"/>
</dbReference>
<comment type="caution">
    <text evidence="3">The sequence shown here is derived from an EMBL/GenBank/DDBJ whole genome shotgun (WGS) entry which is preliminary data.</text>
</comment>
<dbReference type="InterPro" id="IPR023346">
    <property type="entry name" value="Lysozyme-like_dom_sf"/>
</dbReference>
<feature type="domain" description="LysM" evidence="2">
    <location>
        <begin position="478"/>
        <end position="521"/>
    </location>
</feature>
<dbReference type="GO" id="GO:0008933">
    <property type="term" value="F:peptidoglycan lytic transglycosylase activity"/>
    <property type="evidence" value="ECO:0007669"/>
    <property type="project" value="InterPro"/>
</dbReference>
<dbReference type="Pfam" id="PF01476">
    <property type="entry name" value="LysM"/>
    <property type="match status" value="2"/>
</dbReference>
<dbReference type="Gene3D" id="3.10.350.10">
    <property type="entry name" value="LysM domain"/>
    <property type="match status" value="1"/>
</dbReference>
<dbReference type="Proteomes" id="UP000295611">
    <property type="component" value="Unassembled WGS sequence"/>
</dbReference>
<dbReference type="InterPro" id="IPR000189">
    <property type="entry name" value="Transglyc_AS"/>
</dbReference>
<evidence type="ECO:0000313" key="3">
    <source>
        <dbReference type="EMBL" id="TDR77928.1"/>
    </source>
</evidence>